<evidence type="ECO:0000256" key="10">
    <source>
        <dbReference type="ARBA" id="ARBA00023098"/>
    </source>
</evidence>
<dbReference type="InterPro" id="IPR037185">
    <property type="entry name" value="EmrE-like"/>
</dbReference>
<dbReference type="InterPro" id="IPR000620">
    <property type="entry name" value="EamA_dom"/>
</dbReference>
<dbReference type="AlphaFoldDB" id="A0A1Y1J4D1"/>
<keyword evidence="7" id="KW-0812">Transmembrane</keyword>
<protein>
    <submittedName>
        <fullName evidence="13">Uncharacterized protein</fullName>
    </submittedName>
</protein>
<evidence type="ECO:0000256" key="1">
    <source>
        <dbReference type="ARBA" id="ARBA00004651"/>
    </source>
</evidence>
<evidence type="ECO:0000256" key="12">
    <source>
        <dbReference type="ARBA" id="ARBA00038032"/>
    </source>
</evidence>
<dbReference type="Gene3D" id="1.10.3730.20">
    <property type="match status" value="2"/>
</dbReference>
<keyword evidence="9" id="KW-1133">Transmembrane helix</keyword>
<comment type="subcellular location">
    <subcellularLocation>
        <location evidence="1">Cell membrane</location>
        <topology evidence="1">Multi-pass membrane protein</topology>
    </subcellularLocation>
</comment>
<evidence type="ECO:0000256" key="2">
    <source>
        <dbReference type="ARBA" id="ARBA00022448"/>
    </source>
</evidence>
<dbReference type="EMBL" id="BKBW01000002">
    <property type="protein sequence ID" value="GEQ74261.1"/>
    <property type="molecule type" value="Genomic_DNA"/>
</dbReference>
<keyword evidence="11" id="KW-0472">Membrane</keyword>
<keyword evidence="10" id="KW-0443">Lipid metabolism</keyword>
<keyword evidence="6" id="KW-0441">Lipid A biosynthesis</keyword>
<evidence type="ECO:0000256" key="8">
    <source>
        <dbReference type="ARBA" id="ARBA00022985"/>
    </source>
</evidence>
<evidence type="ECO:0000256" key="9">
    <source>
        <dbReference type="ARBA" id="ARBA00022989"/>
    </source>
</evidence>
<proteinExistence type="inferred from homology"/>
<dbReference type="PANTHER" id="PTHR30561:SF1">
    <property type="entry name" value="MULTIDRUG TRANSPORTER EMRE"/>
    <property type="match status" value="1"/>
</dbReference>
<dbReference type="GO" id="GO:0009103">
    <property type="term" value="P:lipopolysaccharide biosynthetic process"/>
    <property type="evidence" value="ECO:0007669"/>
    <property type="project" value="UniProtKB-KW"/>
</dbReference>
<keyword evidence="5" id="KW-0997">Cell inner membrane</keyword>
<accession>A0A1Y1J4D1</accession>
<evidence type="ECO:0000256" key="3">
    <source>
        <dbReference type="ARBA" id="ARBA00022475"/>
    </source>
</evidence>
<organism evidence="13 14">
    <name type="scientific">Comamonas testosteroni</name>
    <name type="common">Pseudomonas testosteroni</name>
    <dbReference type="NCBI Taxonomy" id="285"/>
    <lineage>
        <taxon>Bacteria</taxon>
        <taxon>Pseudomonadati</taxon>
        <taxon>Pseudomonadota</taxon>
        <taxon>Betaproteobacteria</taxon>
        <taxon>Burkholderiales</taxon>
        <taxon>Comamonadaceae</taxon>
        <taxon>Comamonas</taxon>
    </lineage>
</organism>
<evidence type="ECO:0000256" key="4">
    <source>
        <dbReference type="ARBA" id="ARBA00022516"/>
    </source>
</evidence>
<evidence type="ECO:0000313" key="13">
    <source>
        <dbReference type="EMBL" id="GEQ74261.1"/>
    </source>
</evidence>
<dbReference type="GO" id="GO:0022857">
    <property type="term" value="F:transmembrane transporter activity"/>
    <property type="evidence" value="ECO:0007669"/>
    <property type="project" value="InterPro"/>
</dbReference>
<keyword evidence="2" id="KW-0813">Transport</keyword>
<dbReference type="Pfam" id="PF00892">
    <property type="entry name" value="EamA"/>
    <property type="match status" value="2"/>
</dbReference>
<dbReference type="PANTHER" id="PTHR30561">
    <property type="entry name" value="SMR FAMILY PROTON-DEPENDENT DRUG EFFLUX TRANSPORTER SUGE"/>
    <property type="match status" value="1"/>
</dbReference>
<dbReference type="SUPFAM" id="SSF103481">
    <property type="entry name" value="Multidrug resistance efflux transporter EmrE"/>
    <property type="match status" value="2"/>
</dbReference>
<evidence type="ECO:0000256" key="5">
    <source>
        <dbReference type="ARBA" id="ARBA00022519"/>
    </source>
</evidence>
<dbReference type="Proteomes" id="UP000323105">
    <property type="component" value="Unassembled WGS sequence"/>
</dbReference>
<name>A0A1Y1J4D1_COMTE</name>
<evidence type="ECO:0000256" key="11">
    <source>
        <dbReference type="ARBA" id="ARBA00023136"/>
    </source>
</evidence>
<gene>
    <name evidence="13" type="ORF">CTTA_1266</name>
</gene>
<keyword evidence="8" id="KW-0448">Lipopolysaccharide biosynthesis</keyword>
<evidence type="ECO:0000256" key="7">
    <source>
        <dbReference type="ARBA" id="ARBA00022692"/>
    </source>
</evidence>
<keyword evidence="4" id="KW-0444">Lipid biosynthesis</keyword>
<evidence type="ECO:0000313" key="14">
    <source>
        <dbReference type="Proteomes" id="UP000323105"/>
    </source>
</evidence>
<evidence type="ECO:0000256" key="6">
    <source>
        <dbReference type="ARBA" id="ARBA00022556"/>
    </source>
</evidence>
<dbReference type="GO" id="GO:0009245">
    <property type="term" value="P:lipid A biosynthetic process"/>
    <property type="evidence" value="ECO:0007669"/>
    <property type="project" value="UniProtKB-KW"/>
</dbReference>
<dbReference type="GO" id="GO:0005886">
    <property type="term" value="C:plasma membrane"/>
    <property type="evidence" value="ECO:0007669"/>
    <property type="project" value="UniProtKB-SubCell"/>
</dbReference>
<sequence length="311" mass="33483">MEGLRVARPFAFPAPMSLQAFTLIILAGLIHSGWNIVAKKAGGDARFSLYTAICNAVIWLPLGWWLGKDVVPGWGWMEWAFVTASAVLHVAYFVVLLRGYRVADLTVVYPLARGSGPLISSLVAVIFLGEQISTLGAAGIAGVVLGVFLIAGGPRMIVAIREGQDLEARQRVLSGLYYGLLTGLFIASYTVVDSYAVKMLMMSPILVDYMGNLIRLVILAPLAARDWPETKRLWHLQWRYAAVVAFFSPIAYVLVLYAVQSAPISHVAPAREVSMLFAALIGGRLLGEGDRALRIAGAIMIALGVTALGLG</sequence>
<comment type="similarity">
    <text evidence="12">Belongs to the drug/metabolite transporter (DMT) superfamily. Small multidrug resistance (SMR) (TC 2.A.7.1) family.</text>
</comment>
<reference evidence="13 14" key="1">
    <citation type="journal article" date="2019" name="Microbiol. Resour. Announc.">
        <title>Draft Genome Sequence of Comamonas testosteroni TA441, a Bacterium That Has a Cryptic Phenol Degradation Gene Cluster.</title>
        <authorList>
            <person name="Arai H."/>
            <person name="Ishii M."/>
        </authorList>
    </citation>
    <scope>NUCLEOTIDE SEQUENCE [LARGE SCALE GENOMIC DNA]</scope>
    <source>
        <strain evidence="13 14">TA441</strain>
    </source>
</reference>
<keyword evidence="3" id="KW-1003">Cell membrane</keyword>
<dbReference type="InterPro" id="IPR000390">
    <property type="entry name" value="Small_drug/metabolite_transptr"/>
</dbReference>
<comment type="caution">
    <text evidence="13">The sequence shown here is derived from an EMBL/GenBank/DDBJ whole genome shotgun (WGS) entry which is preliminary data.</text>
</comment>